<feature type="domain" description="Mammalian cell entry C-terminal" evidence="2">
    <location>
        <begin position="129"/>
        <end position="308"/>
    </location>
</feature>
<evidence type="ECO:0000313" key="4">
    <source>
        <dbReference type="Proteomes" id="UP000307768"/>
    </source>
</evidence>
<protein>
    <submittedName>
        <fullName evidence="3">MCE family protein</fullName>
    </submittedName>
</protein>
<dbReference type="PANTHER" id="PTHR33371:SF18">
    <property type="entry name" value="MCE-FAMILY PROTEIN MCE3C"/>
    <property type="match status" value="1"/>
</dbReference>
<dbReference type="InterPro" id="IPR003399">
    <property type="entry name" value="Mce/MlaD"/>
</dbReference>
<dbReference type="InterPro" id="IPR005693">
    <property type="entry name" value="Mce"/>
</dbReference>
<evidence type="ECO:0000259" key="2">
    <source>
        <dbReference type="Pfam" id="PF11887"/>
    </source>
</evidence>
<gene>
    <name evidence="3" type="ORF">FE697_010315</name>
</gene>
<evidence type="ECO:0000313" key="3">
    <source>
        <dbReference type="EMBL" id="KAA1423935.1"/>
    </source>
</evidence>
<organism evidence="3 4">
    <name type="scientific">Mumia zhuanghuii</name>
    <dbReference type="NCBI Taxonomy" id="2585211"/>
    <lineage>
        <taxon>Bacteria</taxon>
        <taxon>Bacillati</taxon>
        <taxon>Actinomycetota</taxon>
        <taxon>Actinomycetes</taxon>
        <taxon>Propionibacteriales</taxon>
        <taxon>Nocardioidaceae</taxon>
        <taxon>Mumia</taxon>
    </lineage>
</organism>
<dbReference type="GO" id="GO:0005576">
    <property type="term" value="C:extracellular region"/>
    <property type="evidence" value="ECO:0007669"/>
    <property type="project" value="TreeGrafter"/>
</dbReference>
<accession>A0A5Q6S0S2</accession>
<reference evidence="3 4" key="1">
    <citation type="submission" date="2019-09" db="EMBL/GenBank/DDBJ databases">
        <title>Mumia zhuanghuii sp. nov. isolated from the intestinal contents of plateau pika (Ochotona curzoniae) in the Qinghai-Tibet plateau of China.</title>
        <authorList>
            <person name="Tian Z."/>
        </authorList>
    </citation>
    <scope>NUCLEOTIDE SEQUENCE [LARGE SCALE GENOMIC DNA]</scope>
    <source>
        <strain evidence="4">350</strain>
    </source>
</reference>
<proteinExistence type="predicted"/>
<comment type="caution">
    <text evidence="3">The sequence shown here is derived from an EMBL/GenBank/DDBJ whole genome shotgun (WGS) entry which is preliminary data.</text>
</comment>
<sequence>MSRKIRRYPTAFAERNKVVIAIVGMLAAALVFLVTFNAQALPVIGGGDVQQAYFAEAGGLKEGNEVRVAGVKVGEVTDISLEGDRVVVEFRIKGVELGSETTAAVKVKTMLGQKYLSLAPAGRDSLDGAIPVDNTTTPYDVNAAFSDLSTTIDTIDTVQLEDSFNALADAFEDTPESVQGMVTGLTALSRTISSRDEELADLFASTASVTGTLEQRNEEFAKIIDDGSALLGELETRRKAVKAMLDGTSSLGTQLQGLVTDNEKQLRPALAELDKVTEILQRNQDNLTAALQKIGPYYRMLASAMGNGRWVDSYLCGLFDEQQRPVLENDVVRDCDPKGPVR</sequence>
<dbReference type="Pfam" id="PF11887">
    <property type="entry name" value="Mce4_CUP1"/>
    <property type="match status" value="1"/>
</dbReference>
<dbReference type="AlphaFoldDB" id="A0A5Q6S0S2"/>
<dbReference type="Proteomes" id="UP000307768">
    <property type="component" value="Unassembled WGS sequence"/>
</dbReference>
<dbReference type="PRINTS" id="PR01782">
    <property type="entry name" value="MCEVIRFACTOR"/>
</dbReference>
<evidence type="ECO:0000259" key="1">
    <source>
        <dbReference type="Pfam" id="PF02470"/>
    </source>
</evidence>
<dbReference type="OrthoDB" id="5241191at2"/>
<dbReference type="Pfam" id="PF02470">
    <property type="entry name" value="MlaD"/>
    <property type="match status" value="1"/>
</dbReference>
<dbReference type="RefSeq" id="WP_149769454.1">
    <property type="nucleotide sequence ID" value="NZ_VDFQ02000002.1"/>
</dbReference>
<dbReference type="PANTHER" id="PTHR33371">
    <property type="entry name" value="INTERMEMBRANE PHOSPHOLIPID TRANSPORT SYSTEM BINDING PROTEIN MLAD-RELATED"/>
    <property type="match status" value="1"/>
</dbReference>
<dbReference type="EMBL" id="VDFQ02000002">
    <property type="protein sequence ID" value="KAA1423935.1"/>
    <property type="molecule type" value="Genomic_DNA"/>
</dbReference>
<dbReference type="NCBIfam" id="TIGR00996">
    <property type="entry name" value="Mtu_fam_mce"/>
    <property type="match status" value="1"/>
</dbReference>
<dbReference type="InterPro" id="IPR024516">
    <property type="entry name" value="Mce_C"/>
</dbReference>
<feature type="domain" description="Mce/MlaD" evidence="1">
    <location>
        <begin position="51"/>
        <end position="120"/>
    </location>
</feature>
<name>A0A5Q6S0S2_9ACTN</name>
<dbReference type="InterPro" id="IPR052336">
    <property type="entry name" value="MlaD_Phospholipid_Transporter"/>
</dbReference>